<evidence type="ECO:0000313" key="2">
    <source>
        <dbReference type="EMBL" id="KAL3308959.1"/>
    </source>
</evidence>
<accession>A0ABD2PNP4</accession>
<evidence type="ECO:0000313" key="3">
    <source>
        <dbReference type="Proteomes" id="UP001626550"/>
    </source>
</evidence>
<dbReference type="EMBL" id="JBJKFK010004483">
    <property type="protein sequence ID" value="KAL3308959.1"/>
    <property type="molecule type" value="Genomic_DNA"/>
</dbReference>
<organism evidence="2 3">
    <name type="scientific">Cichlidogyrus casuarinus</name>
    <dbReference type="NCBI Taxonomy" id="1844966"/>
    <lineage>
        <taxon>Eukaryota</taxon>
        <taxon>Metazoa</taxon>
        <taxon>Spiralia</taxon>
        <taxon>Lophotrochozoa</taxon>
        <taxon>Platyhelminthes</taxon>
        <taxon>Monogenea</taxon>
        <taxon>Monopisthocotylea</taxon>
        <taxon>Dactylogyridea</taxon>
        <taxon>Ancyrocephalidae</taxon>
        <taxon>Cichlidogyrus</taxon>
    </lineage>
</organism>
<reference evidence="2 3" key="1">
    <citation type="submission" date="2024-11" db="EMBL/GenBank/DDBJ databases">
        <title>Adaptive evolution of stress response genes in parasites aligns with host niche diversity.</title>
        <authorList>
            <person name="Hahn C."/>
            <person name="Resl P."/>
        </authorList>
    </citation>
    <scope>NUCLEOTIDE SEQUENCE [LARGE SCALE GENOMIC DNA]</scope>
    <source>
        <strain evidence="2">EGGRZ-B1_66</strain>
        <tissue evidence="2">Body</tissue>
    </source>
</reference>
<keyword evidence="3" id="KW-1185">Reference proteome</keyword>
<comment type="caution">
    <text evidence="2">The sequence shown here is derived from an EMBL/GenBank/DDBJ whole genome shotgun (WGS) entry which is preliminary data.</text>
</comment>
<name>A0ABD2PNP4_9PLAT</name>
<protein>
    <recommendedName>
        <fullName evidence="4">PCTP-like protein</fullName>
    </recommendedName>
</protein>
<dbReference type="AlphaFoldDB" id="A0ABD2PNP4"/>
<evidence type="ECO:0000256" key="1">
    <source>
        <dbReference type="SAM" id="MobiDB-lite"/>
    </source>
</evidence>
<dbReference type="Proteomes" id="UP001626550">
    <property type="component" value="Unassembled WGS sequence"/>
</dbReference>
<feature type="region of interest" description="Disordered" evidence="1">
    <location>
        <begin position="83"/>
        <end position="104"/>
    </location>
</feature>
<evidence type="ECO:0008006" key="4">
    <source>
        <dbReference type="Google" id="ProtNLM"/>
    </source>
</evidence>
<proteinExistence type="predicted"/>
<feature type="compositionally biased region" description="Polar residues" evidence="1">
    <location>
        <begin position="95"/>
        <end position="104"/>
    </location>
</feature>
<gene>
    <name evidence="2" type="ORF">Ciccas_012504</name>
</gene>
<sequence length="104" mass="11790">MYGSFVQGKIPHVIINWGTKNLIPKVLQKLRNAAAGYVAWKAQHDPNYKPWLYPDQQKQSNVPLLQQEDILTSPDYAQETIDETKLDLGTEYEDTANSAQNGDD</sequence>